<sequence length="63" mass="7209">MEITEFIVPINSVNKKLVDILDVNGSQLHKVMLKDEGISKEESEFPVQNLMIMHKTIKNTNNI</sequence>
<evidence type="ECO:0000313" key="2">
    <source>
        <dbReference type="Proteomes" id="UP000006967"/>
    </source>
</evidence>
<evidence type="ECO:0000313" key="1">
    <source>
        <dbReference type="EMBL" id="EJR63044.1"/>
    </source>
</evidence>
<proteinExistence type="predicted"/>
<dbReference type="Proteomes" id="UP000006967">
    <property type="component" value="Unassembled WGS sequence"/>
</dbReference>
<comment type="caution">
    <text evidence="1">The sequence shown here is derived from an EMBL/GenBank/DDBJ whole genome shotgun (WGS) entry which is preliminary data.</text>
</comment>
<dbReference type="EMBL" id="AHFG01000091">
    <property type="protein sequence ID" value="EJR63044.1"/>
    <property type="molecule type" value="Genomic_DNA"/>
</dbReference>
<name>A0A9W5KRC3_BACCE</name>
<reference evidence="1 2" key="1">
    <citation type="submission" date="2012-04" db="EMBL/GenBank/DDBJ databases">
        <title>The Genome Sequence of Bacillus cereus VD154.</title>
        <authorList>
            <consortium name="The Broad Institute Genome Sequencing Platform"/>
            <consortium name="The Broad Institute Genome Sequencing Center for Infectious Disease"/>
            <person name="Feldgarden M."/>
            <person name="Van der Auwera G.A."/>
            <person name="Mahillon J."/>
            <person name="Duprez V."/>
            <person name="Timmery S."/>
            <person name="Mattelet C."/>
            <person name="Dierick K."/>
            <person name="Sun M."/>
            <person name="Yu Z."/>
            <person name="Zhu L."/>
            <person name="Hu X."/>
            <person name="Shank E.B."/>
            <person name="Swiecicka I."/>
            <person name="Hansen B.M."/>
            <person name="Andrup L."/>
            <person name="Young S.K."/>
            <person name="Zeng Q."/>
            <person name="Gargeya S."/>
            <person name="Fitzgerald M."/>
            <person name="Haas B."/>
            <person name="Abouelleil A."/>
            <person name="Alvarado L."/>
            <person name="Arachchi H.M."/>
            <person name="Berlin A."/>
            <person name="Chapman S.B."/>
            <person name="Goldberg J."/>
            <person name="Griggs A."/>
            <person name="Gujja S."/>
            <person name="Hansen M."/>
            <person name="Howarth C."/>
            <person name="Imamovic A."/>
            <person name="Larimer J."/>
            <person name="McCowen C."/>
            <person name="Montmayeur A."/>
            <person name="Murphy C."/>
            <person name="Neiman D."/>
            <person name="Pearson M."/>
            <person name="Priest M."/>
            <person name="Roberts A."/>
            <person name="Saif S."/>
            <person name="Shea T."/>
            <person name="Sisk P."/>
            <person name="Sykes S."/>
            <person name="Wortman J."/>
            <person name="Nusbaum C."/>
            <person name="Birren B."/>
        </authorList>
    </citation>
    <scope>NUCLEOTIDE SEQUENCE [LARGE SCALE GENOMIC DNA]</scope>
    <source>
        <strain evidence="1 2">VD154</strain>
    </source>
</reference>
<organism evidence="1 2">
    <name type="scientific">Bacillus cereus VD154</name>
    <dbReference type="NCBI Taxonomy" id="1053238"/>
    <lineage>
        <taxon>Bacteria</taxon>
        <taxon>Bacillati</taxon>
        <taxon>Bacillota</taxon>
        <taxon>Bacilli</taxon>
        <taxon>Bacillales</taxon>
        <taxon>Bacillaceae</taxon>
        <taxon>Bacillus</taxon>
        <taxon>Bacillus cereus group</taxon>
    </lineage>
</organism>
<dbReference type="RefSeq" id="WP_000406476.1">
    <property type="nucleotide sequence ID" value="NZ_JH791885.1"/>
</dbReference>
<dbReference type="AlphaFoldDB" id="A0A9W5KRC3"/>
<accession>A0A9W5KRC3</accession>
<protein>
    <submittedName>
        <fullName evidence="1">Uncharacterized protein</fullName>
    </submittedName>
</protein>
<gene>
    <name evidence="1" type="ORF">IK5_05888</name>
</gene>